<gene>
    <name evidence="8" type="ORF">PENANT_c002G01040</name>
</gene>
<evidence type="ECO:0000313" key="8">
    <source>
        <dbReference type="EMBL" id="OQD89830.1"/>
    </source>
</evidence>
<dbReference type="AlphaFoldDB" id="A0A1V6QKU8"/>
<evidence type="ECO:0000256" key="6">
    <source>
        <dbReference type="SAM" id="MobiDB-lite"/>
    </source>
</evidence>
<evidence type="ECO:0000256" key="2">
    <source>
        <dbReference type="ARBA" id="ARBA00023015"/>
    </source>
</evidence>
<dbReference type="PANTHER" id="PTHR47540">
    <property type="entry name" value="THIAMINE REPRESSIBLE GENES REGULATORY PROTEIN THI5"/>
    <property type="match status" value="1"/>
</dbReference>
<evidence type="ECO:0000256" key="3">
    <source>
        <dbReference type="ARBA" id="ARBA00023125"/>
    </source>
</evidence>
<dbReference type="GO" id="GO:0043565">
    <property type="term" value="F:sequence-specific DNA binding"/>
    <property type="evidence" value="ECO:0007669"/>
    <property type="project" value="TreeGrafter"/>
</dbReference>
<dbReference type="SMART" id="SM00906">
    <property type="entry name" value="Fungal_trans"/>
    <property type="match status" value="1"/>
</dbReference>
<proteinExistence type="predicted"/>
<dbReference type="InterPro" id="IPR007219">
    <property type="entry name" value="XnlR_reg_dom"/>
</dbReference>
<comment type="subcellular location">
    <subcellularLocation>
        <location evidence="1">Nucleus</location>
    </subcellularLocation>
</comment>
<feature type="region of interest" description="Disordered" evidence="6">
    <location>
        <begin position="79"/>
        <end position="116"/>
    </location>
</feature>
<evidence type="ECO:0000256" key="1">
    <source>
        <dbReference type="ARBA" id="ARBA00004123"/>
    </source>
</evidence>
<dbReference type="GO" id="GO:0008270">
    <property type="term" value="F:zinc ion binding"/>
    <property type="evidence" value="ECO:0007669"/>
    <property type="project" value="InterPro"/>
</dbReference>
<keyword evidence="3" id="KW-0238">DNA-binding</keyword>
<comment type="caution">
    <text evidence="8">The sequence shown here is derived from an EMBL/GenBank/DDBJ whole genome shotgun (WGS) entry which is preliminary data.</text>
</comment>
<evidence type="ECO:0000259" key="7">
    <source>
        <dbReference type="SMART" id="SM00906"/>
    </source>
</evidence>
<keyword evidence="2" id="KW-0805">Transcription regulation</keyword>
<accession>A0A1V6QKU8</accession>
<keyword evidence="9" id="KW-1185">Reference proteome</keyword>
<organism evidence="8 9">
    <name type="scientific">Penicillium antarcticum</name>
    <dbReference type="NCBI Taxonomy" id="416450"/>
    <lineage>
        <taxon>Eukaryota</taxon>
        <taxon>Fungi</taxon>
        <taxon>Dikarya</taxon>
        <taxon>Ascomycota</taxon>
        <taxon>Pezizomycotina</taxon>
        <taxon>Eurotiomycetes</taxon>
        <taxon>Eurotiomycetidae</taxon>
        <taxon>Eurotiales</taxon>
        <taxon>Aspergillaceae</taxon>
        <taxon>Penicillium</taxon>
    </lineage>
</organism>
<feature type="region of interest" description="Disordered" evidence="6">
    <location>
        <begin position="7"/>
        <end position="31"/>
    </location>
</feature>
<feature type="compositionally biased region" description="Basic and acidic residues" evidence="6">
    <location>
        <begin position="90"/>
        <end position="100"/>
    </location>
</feature>
<dbReference type="PANTHER" id="PTHR47540:SF6">
    <property type="entry name" value="ZN(II)2CYS6 TRANSCRIPTION FACTOR (EUROFUNG)"/>
    <property type="match status" value="1"/>
</dbReference>
<keyword evidence="4" id="KW-0804">Transcription</keyword>
<name>A0A1V6QKU8_9EURO</name>
<keyword evidence="5" id="KW-0539">Nucleus</keyword>
<dbReference type="CDD" id="cd12148">
    <property type="entry name" value="fungal_TF_MHR"/>
    <property type="match status" value="1"/>
</dbReference>
<dbReference type="Pfam" id="PF04082">
    <property type="entry name" value="Fungal_trans"/>
    <property type="match status" value="1"/>
</dbReference>
<evidence type="ECO:0000256" key="5">
    <source>
        <dbReference type="ARBA" id="ARBA00023242"/>
    </source>
</evidence>
<feature type="domain" description="Xylanolytic transcriptional activator regulatory" evidence="7">
    <location>
        <begin position="304"/>
        <end position="378"/>
    </location>
</feature>
<dbReference type="GO" id="GO:0045944">
    <property type="term" value="P:positive regulation of transcription by RNA polymerase II"/>
    <property type="evidence" value="ECO:0007669"/>
    <property type="project" value="TreeGrafter"/>
</dbReference>
<evidence type="ECO:0000313" key="9">
    <source>
        <dbReference type="Proteomes" id="UP000191672"/>
    </source>
</evidence>
<dbReference type="EMBL" id="MDYN01000002">
    <property type="protein sequence ID" value="OQD89830.1"/>
    <property type="molecule type" value="Genomic_DNA"/>
</dbReference>
<reference evidence="9" key="1">
    <citation type="journal article" date="2017" name="Nat. Microbiol.">
        <title>Global analysis of biosynthetic gene clusters reveals vast potential of secondary metabolite production in Penicillium species.</title>
        <authorList>
            <person name="Nielsen J.C."/>
            <person name="Grijseels S."/>
            <person name="Prigent S."/>
            <person name="Ji B."/>
            <person name="Dainat J."/>
            <person name="Nielsen K.F."/>
            <person name="Frisvad J.C."/>
            <person name="Workman M."/>
            <person name="Nielsen J."/>
        </authorList>
    </citation>
    <scope>NUCLEOTIDE SEQUENCE [LARGE SCALE GENOMIC DNA]</scope>
    <source>
        <strain evidence="9">IBT 31811</strain>
    </source>
</reference>
<dbReference type="InterPro" id="IPR051711">
    <property type="entry name" value="Stress_Response_Reg"/>
</dbReference>
<evidence type="ECO:0000256" key="4">
    <source>
        <dbReference type="ARBA" id="ARBA00023163"/>
    </source>
</evidence>
<sequence>MCADFYMSARHSQQSLARTPARPKKRAVASRVATDATLRRLNALGKSHAPNVGLRAMEPNADMRLGIANYLEQLLRDSEELHDRKRRPKETRSNRPEQNSDSRSSPDTAEENADSMAQSLSIGDKPWFQSHDASLIPLYISEATCTAFATRLCQSLKRTNTPTLHLPRSRYTDESTLTSLLHADLQWPSLVCAQLLVKTALGHIMSSFHFVLKQDTMDMLHSVYQSQDFENQSIKCKFFALFAIGQVYSTPYGSFDASHVPGSDYFAKALSLMQVIPERPNMVHIESLLLLAFFCQFLNRFHSAYLFIGNALRLALSMGLNYNVPQSQNLHPVAREHRIRIWWSIYTLDRFWGSKSGFPVQIHDEWIHVDLPSSVASESYPDQFADSAFATSAIELAKITGSTTGDIYCQKQSVESFLHCEQKLLTQLKQLVQSLPERMRLRSDMPNPKDVIQMHLQFNFCVILAIRPVLLHVLNLTKKGHSNRSPDTISPVLVTLSEACIHAARHSFALCMDEWTKGSFAIYGYAFPAYLFSAALVLAVSSLLSLGNPADLTSTETTLEILKNLSLSGNLASRDLYDHLTRVRQCLDDHSISLALTLDHSDSAPVNPLPMDEGLLPMPSRPSRFSSHPQATPYFEDLNSQLFESNVPYLTTEMALHQPTMLNFLTQSHVDFGLLDPVETFNDFDLAFSRSSD</sequence>
<protein>
    <recommendedName>
        <fullName evidence="7">Xylanolytic transcriptional activator regulatory domain-containing protein</fullName>
    </recommendedName>
</protein>
<dbReference type="Proteomes" id="UP000191672">
    <property type="component" value="Unassembled WGS sequence"/>
</dbReference>
<dbReference type="GO" id="GO:0006351">
    <property type="term" value="P:DNA-templated transcription"/>
    <property type="evidence" value="ECO:0007669"/>
    <property type="project" value="InterPro"/>
</dbReference>
<dbReference type="GO" id="GO:0005634">
    <property type="term" value="C:nucleus"/>
    <property type="evidence" value="ECO:0007669"/>
    <property type="project" value="UniProtKB-SubCell"/>
</dbReference>